<name>A0ABP8ZPU0_9FLAO</name>
<evidence type="ECO:0008006" key="3">
    <source>
        <dbReference type="Google" id="ProtNLM"/>
    </source>
</evidence>
<evidence type="ECO:0000313" key="1">
    <source>
        <dbReference type="EMBL" id="GAA4762741.1"/>
    </source>
</evidence>
<reference evidence="2" key="1">
    <citation type="journal article" date="2019" name="Int. J. Syst. Evol. Microbiol.">
        <title>The Global Catalogue of Microorganisms (GCM) 10K type strain sequencing project: providing services to taxonomists for standard genome sequencing and annotation.</title>
        <authorList>
            <consortium name="The Broad Institute Genomics Platform"/>
            <consortium name="The Broad Institute Genome Sequencing Center for Infectious Disease"/>
            <person name="Wu L."/>
            <person name="Ma J."/>
        </authorList>
    </citation>
    <scope>NUCLEOTIDE SEQUENCE [LARGE SCALE GENOMIC DNA]</scope>
    <source>
        <strain evidence="2">JCM 18198</strain>
    </source>
</reference>
<protein>
    <recommendedName>
        <fullName evidence="3">Peptidase M12A domain-containing protein</fullName>
    </recommendedName>
</protein>
<evidence type="ECO:0000313" key="2">
    <source>
        <dbReference type="Proteomes" id="UP001500141"/>
    </source>
</evidence>
<dbReference type="SUPFAM" id="SSF55486">
    <property type="entry name" value="Metalloproteases ('zincins'), catalytic domain"/>
    <property type="match status" value="1"/>
</dbReference>
<sequence length="94" mass="10993">MKWIQNLGTCLIGNIKKSGDLNFISRSGVYQGGNDSTAPYELMHAMGLYHTFDNDGKFTYKLYNTDNIMDYTHQVREDRFSTNKWQWKILNSNM</sequence>
<keyword evidence="2" id="KW-1185">Reference proteome</keyword>
<dbReference type="Proteomes" id="UP001500141">
    <property type="component" value="Unassembled WGS sequence"/>
</dbReference>
<dbReference type="EMBL" id="BAABIP010000007">
    <property type="protein sequence ID" value="GAA4762741.1"/>
    <property type="molecule type" value="Genomic_DNA"/>
</dbReference>
<gene>
    <name evidence="1" type="ORF">GCM10023230_10120</name>
</gene>
<organism evidence="1 2">
    <name type="scientific">Flavobacterium hankyongi</name>
    <dbReference type="NCBI Taxonomy" id="1176532"/>
    <lineage>
        <taxon>Bacteria</taxon>
        <taxon>Pseudomonadati</taxon>
        <taxon>Bacteroidota</taxon>
        <taxon>Flavobacteriia</taxon>
        <taxon>Flavobacteriales</taxon>
        <taxon>Flavobacteriaceae</taxon>
        <taxon>Flavobacterium</taxon>
    </lineage>
</organism>
<comment type="caution">
    <text evidence="1">The sequence shown here is derived from an EMBL/GenBank/DDBJ whole genome shotgun (WGS) entry which is preliminary data.</text>
</comment>
<proteinExistence type="predicted"/>
<accession>A0ABP8ZPU0</accession>